<reference evidence="2" key="1">
    <citation type="submission" date="2022-06" db="EMBL/GenBank/DDBJ databases">
        <title>Leptospira isolates from biofilms formed at urban environments.</title>
        <authorList>
            <person name="Ribeiro P.S."/>
            <person name="Sousa T."/>
            <person name="Carvalho N."/>
            <person name="Aburjaile F."/>
            <person name="Neves F."/>
            <person name="Oliveira D."/>
            <person name="Blanco L."/>
            <person name="Lima J."/>
            <person name="Costa F."/>
            <person name="Brenig B."/>
            <person name="Soares S."/>
            <person name="Ramos R."/>
            <person name="Goes-Neto A."/>
            <person name="Matiuzzi M."/>
            <person name="Azevedo V."/>
            <person name="Ristow P."/>
        </authorList>
    </citation>
    <scope>NUCLEOTIDE SEQUENCE</scope>
    <source>
        <strain evidence="2">VSF7</strain>
    </source>
</reference>
<name>A0AAW5VAT5_9LEPT</name>
<keyword evidence="1" id="KW-0472">Membrane</keyword>
<evidence type="ECO:0000313" key="3">
    <source>
        <dbReference type="Proteomes" id="UP001209694"/>
    </source>
</evidence>
<evidence type="ECO:0000256" key="1">
    <source>
        <dbReference type="SAM" id="Phobius"/>
    </source>
</evidence>
<accession>A0AAW5VAT5</accession>
<proteinExistence type="predicted"/>
<evidence type="ECO:0000313" key="2">
    <source>
        <dbReference type="EMBL" id="MCW7516886.1"/>
    </source>
</evidence>
<keyword evidence="1" id="KW-0812">Transmembrane</keyword>
<dbReference type="Proteomes" id="UP001209694">
    <property type="component" value="Unassembled WGS sequence"/>
</dbReference>
<comment type="caution">
    <text evidence="2">The sequence shown here is derived from an EMBL/GenBank/DDBJ whole genome shotgun (WGS) entry which is preliminary data.</text>
</comment>
<feature type="transmembrane region" description="Helical" evidence="1">
    <location>
        <begin position="12"/>
        <end position="31"/>
    </location>
</feature>
<dbReference type="AlphaFoldDB" id="A0AAW5VAT5"/>
<dbReference type="EMBL" id="JAMQQD010000007">
    <property type="protein sequence ID" value="MCW7516886.1"/>
    <property type="molecule type" value="Genomic_DNA"/>
</dbReference>
<keyword evidence="1" id="KW-1133">Transmembrane helix</keyword>
<protein>
    <recommendedName>
        <fullName evidence="4">DUF2330 domain-containing protein</fullName>
    </recommendedName>
</protein>
<evidence type="ECO:0008006" key="4">
    <source>
        <dbReference type="Google" id="ProtNLM"/>
    </source>
</evidence>
<dbReference type="RefSeq" id="WP_135663434.1">
    <property type="nucleotide sequence ID" value="NZ_JAMQPS010000005.1"/>
</dbReference>
<gene>
    <name evidence="2" type="ORF">ND810_17090</name>
</gene>
<organism evidence="2 3">
    <name type="scientific">Leptospira levettii</name>
    <dbReference type="NCBI Taxonomy" id="2023178"/>
    <lineage>
        <taxon>Bacteria</taxon>
        <taxon>Pseudomonadati</taxon>
        <taxon>Spirochaetota</taxon>
        <taxon>Spirochaetia</taxon>
        <taxon>Leptospirales</taxon>
        <taxon>Leptospiraceae</taxon>
        <taxon>Leptospira</taxon>
    </lineage>
</organism>
<sequence>MKPKKTKELRMISAIVLTSIAFVLVCTAGFFTCPKLGLPQTDSETVDSEDYVMPCHAESNEAGNSEERQNGNSCQCNEVSKSDGIRFQIEFSQLVRVFIQKLYLPSPVDLPISIFVYQTVQSNADTFQNDSLVLQKTVKLLI</sequence>